<evidence type="ECO:0000259" key="2">
    <source>
        <dbReference type="PROSITE" id="PS50975"/>
    </source>
</evidence>
<dbReference type="PANTHER" id="PTHR43245">
    <property type="entry name" value="BIFUNCTIONAL POLYMYXIN RESISTANCE PROTEIN ARNA"/>
    <property type="match status" value="1"/>
</dbReference>
<dbReference type="OrthoDB" id="9803907at2"/>
<keyword evidence="1" id="KW-0547">Nucleotide-binding</keyword>
<dbReference type="Gene3D" id="3.30.470.20">
    <property type="entry name" value="ATP-grasp fold, B domain"/>
    <property type="match status" value="1"/>
</dbReference>
<dbReference type="CDD" id="cd08946">
    <property type="entry name" value="SDR_e"/>
    <property type="match status" value="1"/>
</dbReference>
<dbReference type="SUPFAM" id="SSF51735">
    <property type="entry name" value="NAD(P)-binding Rossmann-fold domains"/>
    <property type="match status" value="1"/>
</dbReference>
<dbReference type="InterPro" id="IPR050177">
    <property type="entry name" value="Lipid_A_modif_metabolic_enz"/>
</dbReference>
<dbReference type="RefSeq" id="WP_117320916.1">
    <property type="nucleotide sequence ID" value="NZ_QVTD01000003.1"/>
</dbReference>
<name>A0A372LEJ7_9BACI</name>
<dbReference type="EMBL" id="QVTD01000003">
    <property type="protein sequence ID" value="RFU64741.1"/>
    <property type="molecule type" value="Genomic_DNA"/>
</dbReference>
<gene>
    <name evidence="3" type="ORF">D0466_02115</name>
</gene>
<evidence type="ECO:0000313" key="3">
    <source>
        <dbReference type="EMBL" id="RFU64741.1"/>
    </source>
</evidence>
<dbReference type="GO" id="GO:0046872">
    <property type="term" value="F:metal ion binding"/>
    <property type="evidence" value="ECO:0007669"/>
    <property type="project" value="InterPro"/>
</dbReference>
<proteinExistence type="predicted"/>
<dbReference type="InterPro" id="IPR001509">
    <property type="entry name" value="Epimerase_deHydtase"/>
</dbReference>
<reference evidence="3 4" key="1">
    <citation type="submission" date="2018-08" db="EMBL/GenBank/DDBJ databases">
        <title>Bacillus chawlae sp. nov., Bacillus glennii sp. nov., and Bacillus saganii sp. nov. Isolated from the Vehicle Assembly Building at Kennedy Space Center where the Viking Spacecraft were Assembled.</title>
        <authorList>
            <person name="Seuylemezian A."/>
            <person name="Vaishampayan P."/>
        </authorList>
    </citation>
    <scope>NUCLEOTIDE SEQUENCE [LARGE SCALE GENOMIC DNA]</scope>
    <source>
        <strain evidence="3 4">V44-8</strain>
    </source>
</reference>
<dbReference type="Gene3D" id="3.40.50.20">
    <property type="match status" value="1"/>
</dbReference>
<dbReference type="InterPro" id="IPR011761">
    <property type="entry name" value="ATP-grasp"/>
</dbReference>
<evidence type="ECO:0000256" key="1">
    <source>
        <dbReference type="PROSITE-ProRule" id="PRU00409"/>
    </source>
</evidence>
<dbReference type="InterPro" id="IPR048764">
    <property type="entry name" value="PylC_N"/>
</dbReference>
<dbReference type="InterPro" id="IPR036291">
    <property type="entry name" value="NAD(P)-bd_dom_sf"/>
</dbReference>
<dbReference type="Proteomes" id="UP000262939">
    <property type="component" value="Unassembled WGS sequence"/>
</dbReference>
<keyword evidence="4" id="KW-1185">Reference proteome</keyword>
<keyword evidence="1" id="KW-0067">ATP-binding</keyword>
<comment type="caution">
    <text evidence="3">The sequence shown here is derived from an EMBL/GenBank/DDBJ whole genome shotgun (WGS) entry which is preliminary data.</text>
</comment>
<feature type="domain" description="ATP-grasp" evidence="2">
    <location>
        <begin position="117"/>
        <end position="316"/>
    </location>
</feature>
<dbReference type="Gene3D" id="3.40.50.720">
    <property type="entry name" value="NAD(P)-binding Rossmann-like Domain"/>
    <property type="match status" value="1"/>
</dbReference>
<dbReference type="PROSITE" id="PS50975">
    <property type="entry name" value="ATP_GRASP"/>
    <property type="match status" value="1"/>
</dbReference>
<dbReference type="Pfam" id="PF21360">
    <property type="entry name" value="PylC-like_N"/>
    <property type="match status" value="1"/>
</dbReference>
<accession>A0A372LEJ7</accession>
<protein>
    <submittedName>
        <fullName evidence="3">NAD-dependent epimerase/dehydratase family protein</fullName>
    </submittedName>
</protein>
<organism evidence="3 4">
    <name type="scientific">Peribacillus glennii</name>
    <dbReference type="NCBI Taxonomy" id="2303991"/>
    <lineage>
        <taxon>Bacteria</taxon>
        <taxon>Bacillati</taxon>
        <taxon>Bacillota</taxon>
        <taxon>Bacilli</taxon>
        <taxon>Bacillales</taxon>
        <taxon>Bacillaceae</taxon>
        <taxon>Peribacillus</taxon>
    </lineage>
</organism>
<dbReference type="Pfam" id="PF01370">
    <property type="entry name" value="Epimerase"/>
    <property type="match status" value="1"/>
</dbReference>
<dbReference type="GO" id="GO:0005524">
    <property type="term" value="F:ATP binding"/>
    <property type="evidence" value="ECO:0007669"/>
    <property type="project" value="UniProtKB-UniRule"/>
</dbReference>
<sequence length="610" mass="68066">MKKTIRVGITSIGSGVGQSVINSCRLSELPLYVVGLGHNPMAFGQYDCDDYDTLPSIYSDEYIDQLLYLCKKHHIEILIPGLDDELYNISKNIEKFKSNGITPIVSSTKMIELCRDKVKMSRVLNHFTNSFVISHDKESLVEAYNNNEINFPLIAKPRSGFASRGLLVIRSVDDFDIINNDHVVQELAIPHKEDINYSSFVSNLEKGLVSQVSEVSVQIVVSKDGRIIGKCATLNKLNNGVPIEIIPFENASVWEDLGKIIPYFLKIGLRGPINIQGRMTEHGPKWFEMNARFTGITGLRAMMGFNEVDAMVRDAYDINSTDTEIELNNKRIGMRQVTDRTVTFGRNADLDNLVTKTGFYPWKNSKKSVLVTGATGFLGNHLVRKLIDTENVETVICLLRNENKAKLMYGNHDKVKMVSDSDIEQGLLNFGSIDVLIHAALGSVYEEEAIAKELAYTSWILNMAKKFHIPSIINISSQLVYGASNPAVWNEQDPVSPKSPYALANWASELMVSSIHQDNVQTSTTSLRLSSLIGPDKGMGMDNLPYPLSKETIKVEEIKGSSQCPDFLVVRDAADAIISLLNMDSSKWKPIYNVRSGVPLNRDEESFQIN</sequence>
<evidence type="ECO:0000313" key="4">
    <source>
        <dbReference type="Proteomes" id="UP000262939"/>
    </source>
</evidence>
<dbReference type="AlphaFoldDB" id="A0A372LEJ7"/>
<dbReference type="SUPFAM" id="SSF56059">
    <property type="entry name" value="Glutathione synthetase ATP-binding domain-like"/>
    <property type="match status" value="1"/>
</dbReference>